<dbReference type="InterPro" id="IPR001584">
    <property type="entry name" value="Integrase_cat-core"/>
</dbReference>
<dbReference type="EMBL" id="LT669839">
    <property type="protein sequence ID" value="SHD77379.1"/>
    <property type="molecule type" value="Genomic_DNA"/>
</dbReference>
<dbReference type="Pfam" id="PF09299">
    <property type="entry name" value="Mu-transpos_C"/>
    <property type="match status" value="1"/>
</dbReference>
<accession>A0A1M4PPH6</accession>
<dbReference type="InterPro" id="IPR009057">
    <property type="entry name" value="Homeodomain-like_sf"/>
</dbReference>
<dbReference type="SUPFAM" id="SSF46689">
    <property type="entry name" value="Homeodomain-like"/>
    <property type="match status" value="1"/>
</dbReference>
<dbReference type="InterPro" id="IPR012337">
    <property type="entry name" value="RNaseH-like_sf"/>
</dbReference>
<dbReference type="InterPro" id="IPR015378">
    <property type="entry name" value="Transposase-like_Mu_C"/>
</dbReference>
<evidence type="ECO:0000259" key="1">
    <source>
        <dbReference type="PROSITE" id="PS50994"/>
    </source>
</evidence>
<dbReference type="Proteomes" id="UP000245423">
    <property type="component" value="Chromosome 1"/>
</dbReference>
<feature type="domain" description="Integrase catalytic" evidence="1">
    <location>
        <begin position="152"/>
        <end position="321"/>
    </location>
</feature>
<sequence>MDDKTRKAIALKKFSIIGPVLNGQVSNNTEYFRQVASSPIDMPHYGPRSYSYKTLESWLCNYNKHGIEGLVRGYRSDKGKSRKISPELGEEIVNRRKENPRIPITLLYEQLVSEGKIEPKNVSRPTVYRYIEDLSLLGEFKTDDEKSESLRFSHEHVGDLWQGDVMYGPYITIGKKKIQTYLHMFIDDASRYPVYSQFYLSQNFETLRHSFKEAVLRRGIPKLVYTDNGKIYRSQQFEYICASLGCTLLHSQPFVPQGRGKVERMFHTVRMRFLSTLDPSTIIDLDDLNQRYFKWLEDDYKRKSHKGLNGLSPHDVLMSQISKLNLVTDINRINEHFLLRITRKIQPDATTQIQNILYETDSRFSGKRVEIRYEPEWLNDITKELPIYEDGKRVGEAKVVRFHDNAHAMRKFKGNRRKSPQVDATDDSAISTSLEIKNSISYSEMMEGEDNV</sequence>
<dbReference type="AlphaFoldDB" id="A0A1M4PPH6"/>
<dbReference type="SUPFAM" id="SSF53098">
    <property type="entry name" value="Ribonuclease H-like"/>
    <property type="match status" value="1"/>
</dbReference>
<dbReference type="RefSeq" id="WP_025641412.1">
    <property type="nucleotide sequence ID" value="NZ_LT669839.1"/>
</dbReference>
<dbReference type="GO" id="GO:0015074">
    <property type="term" value="P:DNA integration"/>
    <property type="evidence" value="ECO:0007669"/>
    <property type="project" value="InterPro"/>
</dbReference>
<dbReference type="Gene3D" id="3.30.420.10">
    <property type="entry name" value="Ribonuclease H-like superfamily/Ribonuclease H"/>
    <property type="match status" value="1"/>
</dbReference>
<keyword evidence="3" id="KW-1185">Reference proteome</keyword>
<evidence type="ECO:0000313" key="3">
    <source>
        <dbReference type="Proteomes" id="UP000245423"/>
    </source>
</evidence>
<dbReference type="InterPro" id="IPR036397">
    <property type="entry name" value="RNaseH_sf"/>
</dbReference>
<protein>
    <submittedName>
        <fullName evidence="2">Integrase catalytic region</fullName>
    </submittedName>
</protein>
<dbReference type="Pfam" id="PF13565">
    <property type="entry name" value="HTH_32"/>
    <property type="match status" value="1"/>
</dbReference>
<proteinExistence type="predicted"/>
<dbReference type="GO" id="GO:0003676">
    <property type="term" value="F:nucleic acid binding"/>
    <property type="evidence" value="ECO:0007669"/>
    <property type="project" value="InterPro"/>
</dbReference>
<dbReference type="OrthoDB" id="9794201at2"/>
<name>A0A1M4PPH6_9FIRM</name>
<reference evidence="2 3" key="1">
    <citation type="submission" date="2016-11" db="EMBL/GenBank/DDBJ databases">
        <authorList>
            <person name="Manzoor S."/>
        </authorList>
    </citation>
    <scope>NUCLEOTIDE SEQUENCE [LARGE SCALE GENOMIC DNA]</scope>
    <source>
        <strain evidence="2">Clostridium ultunense strain Esp</strain>
    </source>
</reference>
<evidence type="ECO:0000313" key="2">
    <source>
        <dbReference type="EMBL" id="SHD77379.1"/>
    </source>
</evidence>
<dbReference type="PROSITE" id="PS50994">
    <property type="entry name" value="INTEGRASE"/>
    <property type="match status" value="1"/>
</dbReference>
<organism evidence="2 3">
    <name type="scientific">[Clostridium] ultunense Esp</name>
    <dbReference type="NCBI Taxonomy" id="1288971"/>
    <lineage>
        <taxon>Bacteria</taxon>
        <taxon>Bacillati</taxon>
        <taxon>Bacillota</taxon>
        <taxon>Tissierellia</taxon>
        <taxon>Tissierellales</taxon>
        <taxon>Tepidimicrobiaceae</taxon>
        <taxon>Schnuerera</taxon>
    </lineage>
</organism>
<dbReference type="PANTHER" id="PTHR35004:SF6">
    <property type="entry name" value="TRANSPOSASE"/>
    <property type="match status" value="1"/>
</dbReference>
<gene>
    <name evidence="2" type="ORF">CUESP1_2022</name>
</gene>
<dbReference type="PANTHER" id="PTHR35004">
    <property type="entry name" value="TRANSPOSASE RV3428C-RELATED"/>
    <property type="match status" value="1"/>
</dbReference>
<dbReference type="Pfam" id="PF00665">
    <property type="entry name" value="rve"/>
    <property type="match status" value="1"/>
</dbReference>